<keyword evidence="6" id="KW-0998">Cell outer membrane</keyword>
<protein>
    <recommendedName>
        <fullName evidence="11">LppC family lipoprotein</fullName>
    </recommendedName>
</protein>
<evidence type="ECO:0000256" key="1">
    <source>
        <dbReference type="ARBA" id="ARBA00022729"/>
    </source>
</evidence>
<evidence type="ECO:0000313" key="9">
    <source>
        <dbReference type="EMBL" id="MBK1706322.1"/>
    </source>
</evidence>
<dbReference type="Proteomes" id="UP001296776">
    <property type="component" value="Unassembled WGS sequence"/>
</dbReference>
<name>A0AAJ0U6X5_9GAMM</name>
<sequence length="629" mass="66551">MMPAQRPGRQPLASAQPTRPSPIRALLARASNQASFNARWAMLIAAALLATSCAIDPHRDAAQALAQVPAAALADARALEQEGKPAAAAEAYLVLAEQASAPASQQLKLEAAGALVQAGDLDGANRLVLGLDQSKATAAQRQSANLLRGEIALSSGRASEAIAALQQVKPNTLTPALKRDWYGSVAAAYRMRNQPLRAAEALNDLDGLLQDRSARLGNQVSLLFTLTSLPEAQLREAARSSKGEVRGWVELAQALAGQGVPSAESDRALQYWRQRHRQHPALSDLGEFYFATLNGAYPPGTETLVLLPQSGRFGAAARTIRDGINAAFDADQGGTGPTLEFRNSSGSSYEAAVAGGTDLVIGPLSKPSVSALTDSGRLPVPTLALNRTNDTAAENLFQFALAPEDEAISAANHAFDAGVRRAAILYPQSAWGSRMAQALRRQWRGLGGSISVQPSYGSIQQGAGAVAGSDAEVILLVAKSSNIAELWAALRGAGIAVPVVATSHVYEGAFDPARHAALDGLYFVDIPWLLDQQRSEQLSRQALREGLRNISGPLSRLYAMGIDAYRLVPRVSEMRTQPGSFFPGETGGLRVNARGEIQRQLTLARFTETGVITVNEITEDSGADRLASR</sequence>
<evidence type="ECO:0000256" key="6">
    <source>
        <dbReference type="ARBA" id="ARBA00023237"/>
    </source>
</evidence>
<dbReference type="GO" id="GO:0008360">
    <property type="term" value="P:regulation of cell shape"/>
    <property type="evidence" value="ECO:0007669"/>
    <property type="project" value="UniProtKB-KW"/>
</dbReference>
<dbReference type="CDD" id="cd06339">
    <property type="entry name" value="PBP1_YraM_LppC_lipoprotein-like"/>
    <property type="match status" value="1"/>
</dbReference>
<keyword evidence="2" id="KW-0133">Cell shape</keyword>
<evidence type="ECO:0000256" key="3">
    <source>
        <dbReference type="ARBA" id="ARBA00022984"/>
    </source>
</evidence>
<evidence type="ECO:0000256" key="4">
    <source>
        <dbReference type="ARBA" id="ARBA00023136"/>
    </source>
</evidence>
<evidence type="ECO:0008006" key="11">
    <source>
        <dbReference type="Google" id="ProtNLM"/>
    </source>
</evidence>
<comment type="caution">
    <text evidence="9">The sequence shown here is derived from an EMBL/GenBank/DDBJ whole genome shotgun (WGS) entry which is preliminary data.</text>
</comment>
<evidence type="ECO:0000256" key="2">
    <source>
        <dbReference type="ARBA" id="ARBA00022960"/>
    </source>
</evidence>
<dbReference type="PANTHER" id="PTHR38038:SF1">
    <property type="entry name" value="PENICILLIN-BINDING PROTEIN ACTIVATOR LPOA"/>
    <property type="match status" value="1"/>
</dbReference>
<evidence type="ECO:0000313" key="10">
    <source>
        <dbReference type="Proteomes" id="UP001296776"/>
    </source>
</evidence>
<dbReference type="AlphaFoldDB" id="A0AAJ0U6X5"/>
<evidence type="ECO:0000256" key="8">
    <source>
        <dbReference type="SAM" id="MobiDB-lite"/>
    </source>
</evidence>
<dbReference type="Gene3D" id="1.25.40.10">
    <property type="entry name" value="Tetratricopeptide repeat domain"/>
    <property type="match status" value="1"/>
</dbReference>
<accession>A0AAJ0U6X5</accession>
<dbReference type="GO" id="GO:0031241">
    <property type="term" value="C:periplasmic side of cell outer membrane"/>
    <property type="evidence" value="ECO:0007669"/>
    <property type="project" value="TreeGrafter"/>
</dbReference>
<dbReference type="InterPro" id="IPR011990">
    <property type="entry name" value="TPR-like_helical_dom_sf"/>
</dbReference>
<reference evidence="9" key="1">
    <citation type="submission" date="2017-08" db="EMBL/GenBank/DDBJ databases">
        <authorList>
            <person name="Imhoff J.F."/>
            <person name="Rahn T."/>
            <person name="Kuenzel S."/>
            <person name="Neulinger S.C."/>
        </authorList>
    </citation>
    <scope>NUCLEOTIDE SEQUENCE</scope>
    <source>
        <strain evidence="9">DSM 11080</strain>
    </source>
</reference>
<keyword evidence="4" id="KW-0472">Membrane</keyword>
<dbReference type="GO" id="GO:0009252">
    <property type="term" value="P:peptidoglycan biosynthetic process"/>
    <property type="evidence" value="ECO:0007669"/>
    <property type="project" value="UniProtKB-KW"/>
</dbReference>
<dbReference type="InterPro" id="IPR007443">
    <property type="entry name" value="LpoA"/>
</dbReference>
<dbReference type="Gene3D" id="3.40.50.2300">
    <property type="match status" value="2"/>
</dbReference>
<dbReference type="GO" id="GO:0030234">
    <property type="term" value="F:enzyme regulator activity"/>
    <property type="evidence" value="ECO:0007669"/>
    <property type="project" value="TreeGrafter"/>
</dbReference>
<keyword evidence="3" id="KW-0573">Peptidoglycan synthesis</keyword>
<dbReference type="PANTHER" id="PTHR38038">
    <property type="entry name" value="PENICILLIN-BINDING PROTEIN ACTIVATOR LPOA"/>
    <property type="match status" value="1"/>
</dbReference>
<reference evidence="9" key="2">
    <citation type="journal article" date="2020" name="Microorganisms">
        <title>Osmotic Adaptation and Compatible Solute Biosynthesis of Phototrophic Bacteria as Revealed from Genome Analyses.</title>
        <authorList>
            <person name="Imhoff J.F."/>
            <person name="Rahn T."/>
            <person name="Kunzel S."/>
            <person name="Keller A."/>
            <person name="Neulinger S.C."/>
        </authorList>
    </citation>
    <scope>NUCLEOTIDE SEQUENCE</scope>
    <source>
        <strain evidence="9">DSM 11080</strain>
    </source>
</reference>
<keyword evidence="5" id="KW-0564">Palmitate</keyword>
<dbReference type="SUPFAM" id="SSF53822">
    <property type="entry name" value="Periplasmic binding protein-like I"/>
    <property type="match status" value="1"/>
</dbReference>
<dbReference type="Gene3D" id="1.25.40.650">
    <property type="match status" value="1"/>
</dbReference>
<evidence type="ECO:0000256" key="7">
    <source>
        <dbReference type="ARBA" id="ARBA00023288"/>
    </source>
</evidence>
<feature type="region of interest" description="Disordered" evidence="8">
    <location>
        <begin position="1"/>
        <end position="20"/>
    </location>
</feature>
<keyword evidence="7" id="KW-0449">Lipoprotein</keyword>
<keyword evidence="10" id="KW-1185">Reference proteome</keyword>
<proteinExistence type="predicted"/>
<dbReference type="InterPro" id="IPR028082">
    <property type="entry name" value="Peripla_BP_I"/>
</dbReference>
<evidence type="ECO:0000256" key="5">
    <source>
        <dbReference type="ARBA" id="ARBA00023139"/>
    </source>
</evidence>
<dbReference type="Pfam" id="PF04348">
    <property type="entry name" value="LppC"/>
    <property type="match status" value="1"/>
</dbReference>
<keyword evidence="1" id="KW-0732">Signal</keyword>
<dbReference type="EMBL" id="NRSJ01000039">
    <property type="protein sequence ID" value="MBK1706322.1"/>
    <property type="molecule type" value="Genomic_DNA"/>
</dbReference>
<gene>
    <name evidence="9" type="ORF">CKO40_17660</name>
</gene>
<organism evidence="9 10">
    <name type="scientific">Halochromatium glycolicum</name>
    <dbReference type="NCBI Taxonomy" id="85075"/>
    <lineage>
        <taxon>Bacteria</taxon>
        <taxon>Pseudomonadati</taxon>
        <taxon>Pseudomonadota</taxon>
        <taxon>Gammaproteobacteria</taxon>
        <taxon>Chromatiales</taxon>
        <taxon>Chromatiaceae</taxon>
        <taxon>Halochromatium</taxon>
    </lineage>
</organism>